<feature type="compositionally biased region" description="Basic and acidic residues" evidence="1">
    <location>
        <begin position="50"/>
        <end position="65"/>
    </location>
</feature>
<feature type="compositionally biased region" description="Basic residues" evidence="1">
    <location>
        <begin position="1"/>
        <end position="14"/>
    </location>
</feature>
<dbReference type="AlphaFoldDB" id="A0A0A9GSN8"/>
<feature type="compositionally biased region" description="Basic and acidic residues" evidence="1">
    <location>
        <begin position="15"/>
        <end position="24"/>
    </location>
</feature>
<name>A0A0A9GSN8_ARUDO</name>
<feature type="region of interest" description="Disordered" evidence="1">
    <location>
        <begin position="1"/>
        <end position="65"/>
    </location>
</feature>
<sequence length="106" mass="11231">MAKMRRALRPGKHNTRNEESKGSSKLDWIGSQAEEAAPPWPLSLSTSETAARKEGGAARTAPEREEVKQTSVCLSSCSCVSVPGVRDRLTCFAATPVQISDGVGSA</sequence>
<proteinExistence type="predicted"/>
<accession>A0A0A9GSN8</accession>
<organism evidence="2">
    <name type="scientific">Arundo donax</name>
    <name type="common">Giant reed</name>
    <name type="synonym">Donax arundinaceus</name>
    <dbReference type="NCBI Taxonomy" id="35708"/>
    <lineage>
        <taxon>Eukaryota</taxon>
        <taxon>Viridiplantae</taxon>
        <taxon>Streptophyta</taxon>
        <taxon>Embryophyta</taxon>
        <taxon>Tracheophyta</taxon>
        <taxon>Spermatophyta</taxon>
        <taxon>Magnoliopsida</taxon>
        <taxon>Liliopsida</taxon>
        <taxon>Poales</taxon>
        <taxon>Poaceae</taxon>
        <taxon>PACMAD clade</taxon>
        <taxon>Arundinoideae</taxon>
        <taxon>Arundineae</taxon>
        <taxon>Arundo</taxon>
    </lineage>
</organism>
<protein>
    <submittedName>
        <fullName evidence="2">Uncharacterized protein</fullName>
    </submittedName>
</protein>
<reference evidence="2" key="2">
    <citation type="journal article" date="2015" name="Data Brief">
        <title>Shoot transcriptome of the giant reed, Arundo donax.</title>
        <authorList>
            <person name="Barrero R.A."/>
            <person name="Guerrero F.D."/>
            <person name="Moolhuijzen P."/>
            <person name="Goolsby J.A."/>
            <person name="Tidwell J."/>
            <person name="Bellgard S.E."/>
            <person name="Bellgard M.I."/>
        </authorList>
    </citation>
    <scope>NUCLEOTIDE SEQUENCE</scope>
    <source>
        <tissue evidence="2">Shoot tissue taken approximately 20 cm above the soil surface</tissue>
    </source>
</reference>
<dbReference type="EMBL" id="GBRH01170369">
    <property type="protein sequence ID" value="JAE27527.1"/>
    <property type="molecule type" value="Transcribed_RNA"/>
</dbReference>
<evidence type="ECO:0000256" key="1">
    <source>
        <dbReference type="SAM" id="MobiDB-lite"/>
    </source>
</evidence>
<evidence type="ECO:0000313" key="2">
    <source>
        <dbReference type="EMBL" id="JAE27527.1"/>
    </source>
</evidence>
<reference evidence="2" key="1">
    <citation type="submission" date="2014-09" db="EMBL/GenBank/DDBJ databases">
        <authorList>
            <person name="Magalhaes I.L.F."/>
            <person name="Oliveira U."/>
            <person name="Santos F.R."/>
            <person name="Vidigal T.H.D.A."/>
            <person name="Brescovit A.D."/>
            <person name="Santos A.J."/>
        </authorList>
    </citation>
    <scope>NUCLEOTIDE SEQUENCE</scope>
    <source>
        <tissue evidence="2">Shoot tissue taken approximately 20 cm above the soil surface</tissue>
    </source>
</reference>